<evidence type="ECO:0000313" key="2">
    <source>
        <dbReference type="Proteomes" id="UP000245926"/>
    </source>
</evidence>
<gene>
    <name evidence="1" type="ORF">DK389_19385</name>
</gene>
<accession>A0A2U8W823</accession>
<reference evidence="2" key="1">
    <citation type="submission" date="2018-05" db="EMBL/GenBank/DDBJ databases">
        <title>Complete Genome Sequence of Methylobacterium sp. 17SD2-17.</title>
        <authorList>
            <person name="Srinivasan S."/>
        </authorList>
    </citation>
    <scope>NUCLEOTIDE SEQUENCE [LARGE SCALE GENOMIC DNA]</scope>
    <source>
        <strain evidence="2">17SD2-17</strain>
    </source>
</reference>
<sequence>MPYHALKRSIPVRFVRTRRLRWAKPAGKRQRLVLHRLPDLALREWMMMGPSATGTTIRFT</sequence>
<dbReference type="KEGG" id="mets:DK389_19385"/>
<keyword evidence="2" id="KW-1185">Reference proteome</keyword>
<evidence type="ECO:0000313" key="1">
    <source>
        <dbReference type="EMBL" id="AWN42263.1"/>
    </source>
</evidence>
<proteinExistence type="predicted"/>
<organism evidence="1 2">
    <name type="scientific">Methylobacterium durans</name>
    <dbReference type="NCBI Taxonomy" id="2202825"/>
    <lineage>
        <taxon>Bacteria</taxon>
        <taxon>Pseudomonadati</taxon>
        <taxon>Pseudomonadota</taxon>
        <taxon>Alphaproteobacteria</taxon>
        <taxon>Hyphomicrobiales</taxon>
        <taxon>Methylobacteriaceae</taxon>
        <taxon>Methylobacterium</taxon>
    </lineage>
</organism>
<dbReference type="AlphaFoldDB" id="A0A2U8W823"/>
<protein>
    <submittedName>
        <fullName evidence="1">Uncharacterized protein</fullName>
    </submittedName>
</protein>
<dbReference type="Proteomes" id="UP000245926">
    <property type="component" value="Chromosome"/>
</dbReference>
<dbReference type="EMBL" id="CP029550">
    <property type="protein sequence ID" value="AWN42263.1"/>
    <property type="molecule type" value="Genomic_DNA"/>
</dbReference>
<name>A0A2U8W823_9HYPH</name>